<protein>
    <submittedName>
        <fullName evidence="2">Uncharacterized protein</fullName>
    </submittedName>
</protein>
<name>A0ABC8M540_ERUVS</name>
<dbReference type="Proteomes" id="UP001642260">
    <property type="component" value="Unassembled WGS sequence"/>
</dbReference>
<keyword evidence="3" id="KW-1185">Reference proteome</keyword>
<comment type="caution">
    <text evidence="2">The sequence shown here is derived from an EMBL/GenBank/DDBJ whole genome shotgun (WGS) entry which is preliminary data.</text>
</comment>
<proteinExistence type="predicted"/>
<dbReference type="AlphaFoldDB" id="A0ABC8M540"/>
<accession>A0ABC8M540</accession>
<reference evidence="2 3" key="1">
    <citation type="submission" date="2022-03" db="EMBL/GenBank/DDBJ databases">
        <authorList>
            <person name="Macdonald S."/>
            <person name="Ahmed S."/>
            <person name="Newling K."/>
        </authorList>
    </citation>
    <scope>NUCLEOTIDE SEQUENCE [LARGE SCALE GENOMIC DNA]</scope>
</reference>
<evidence type="ECO:0000256" key="1">
    <source>
        <dbReference type="SAM" id="MobiDB-lite"/>
    </source>
</evidence>
<sequence length="260" mass="28916">MKQFFEGLLKASFTAFEGKIVQQFSDRIDKIETAVTSRLGKLESEVSQLRTALVLTEMVGKTDQHTGPSKSGVDTAPAFTQKDTLPAFSKKDRAPAKTKKVTAPAISKNDTAPAISKKTQLLPRVKMKQLLQRVQKSQGCEKKELITDDPLIDLPGVNLTLTPGIDVHMSIQDYLQSCFQDLSQDTFVEGFDPSQPKTDDPLALSSPGTSEKIDVRELNDYQILRAGENDPDAQLVYVDPENFKRLQEWQDLRTGLQAVY</sequence>
<dbReference type="EMBL" id="CAKOAT010941821">
    <property type="protein sequence ID" value="CAH8391399.1"/>
    <property type="molecule type" value="Genomic_DNA"/>
</dbReference>
<evidence type="ECO:0000313" key="3">
    <source>
        <dbReference type="Proteomes" id="UP001642260"/>
    </source>
</evidence>
<organism evidence="2 3">
    <name type="scientific">Eruca vesicaria subsp. sativa</name>
    <name type="common">Garden rocket</name>
    <name type="synonym">Eruca sativa</name>
    <dbReference type="NCBI Taxonomy" id="29727"/>
    <lineage>
        <taxon>Eukaryota</taxon>
        <taxon>Viridiplantae</taxon>
        <taxon>Streptophyta</taxon>
        <taxon>Embryophyta</taxon>
        <taxon>Tracheophyta</taxon>
        <taxon>Spermatophyta</taxon>
        <taxon>Magnoliopsida</taxon>
        <taxon>eudicotyledons</taxon>
        <taxon>Gunneridae</taxon>
        <taxon>Pentapetalae</taxon>
        <taxon>rosids</taxon>
        <taxon>malvids</taxon>
        <taxon>Brassicales</taxon>
        <taxon>Brassicaceae</taxon>
        <taxon>Brassiceae</taxon>
        <taxon>Eruca</taxon>
    </lineage>
</organism>
<evidence type="ECO:0000313" key="2">
    <source>
        <dbReference type="EMBL" id="CAH8391399.1"/>
    </source>
</evidence>
<feature type="region of interest" description="Disordered" evidence="1">
    <location>
        <begin position="84"/>
        <end position="104"/>
    </location>
</feature>
<gene>
    <name evidence="2" type="ORF">ERUC_LOCUS43882</name>
</gene>